<feature type="domain" description="Vps52 coiled-coil" evidence="7">
    <location>
        <begin position="24"/>
        <end position="186"/>
    </location>
</feature>
<evidence type="ECO:0000256" key="1">
    <source>
        <dbReference type="ARBA" id="ARBA00004601"/>
    </source>
</evidence>
<evidence type="ECO:0000256" key="3">
    <source>
        <dbReference type="ARBA" id="ARBA00022448"/>
    </source>
</evidence>
<evidence type="ECO:0000313" key="10">
    <source>
        <dbReference type="Proteomes" id="UP000567179"/>
    </source>
</evidence>
<dbReference type="Proteomes" id="UP000567179">
    <property type="component" value="Unassembled WGS sequence"/>
</dbReference>
<comment type="similarity">
    <text evidence="2">Belongs to the VPS52 family.</text>
</comment>
<keyword evidence="4" id="KW-0653">Protein transport</keyword>
<organism evidence="9 10">
    <name type="scientific">Psilocybe cf. subviscida</name>
    <dbReference type="NCBI Taxonomy" id="2480587"/>
    <lineage>
        <taxon>Eukaryota</taxon>
        <taxon>Fungi</taxon>
        <taxon>Dikarya</taxon>
        <taxon>Basidiomycota</taxon>
        <taxon>Agaricomycotina</taxon>
        <taxon>Agaricomycetes</taxon>
        <taxon>Agaricomycetidae</taxon>
        <taxon>Agaricales</taxon>
        <taxon>Agaricineae</taxon>
        <taxon>Strophariaceae</taxon>
        <taxon>Psilocybe</taxon>
    </lineage>
</organism>
<evidence type="ECO:0000256" key="6">
    <source>
        <dbReference type="SAM" id="MobiDB-lite"/>
    </source>
</evidence>
<evidence type="ECO:0000256" key="5">
    <source>
        <dbReference type="ARBA" id="ARBA00023034"/>
    </source>
</evidence>
<feature type="domain" description="Vps52 C-terminal" evidence="8">
    <location>
        <begin position="362"/>
        <end position="548"/>
    </location>
</feature>
<dbReference type="Pfam" id="PF04129">
    <property type="entry name" value="Vps52_CC"/>
    <property type="match status" value="1"/>
</dbReference>
<accession>A0A8H5BFR1</accession>
<protein>
    <recommendedName>
        <fullName evidence="11">Vacuolar sorting protein</fullName>
    </recommendedName>
</protein>
<reference evidence="9 10" key="1">
    <citation type="journal article" date="2020" name="ISME J.">
        <title>Uncovering the hidden diversity of litter-decomposition mechanisms in mushroom-forming fungi.</title>
        <authorList>
            <person name="Floudas D."/>
            <person name="Bentzer J."/>
            <person name="Ahren D."/>
            <person name="Johansson T."/>
            <person name="Persson P."/>
            <person name="Tunlid A."/>
        </authorList>
    </citation>
    <scope>NUCLEOTIDE SEQUENCE [LARGE SCALE GENOMIC DNA]</scope>
    <source>
        <strain evidence="9 10">CBS 101986</strain>
    </source>
</reference>
<feature type="region of interest" description="Disordered" evidence="6">
    <location>
        <begin position="305"/>
        <end position="343"/>
    </location>
</feature>
<dbReference type="OrthoDB" id="19482at2759"/>
<dbReference type="InterPro" id="IPR007258">
    <property type="entry name" value="Vps52"/>
</dbReference>
<dbReference type="GO" id="GO:0006896">
    <property type="term" value="P:Golgi to vacuole transport"/>
    <property type="evidence" value="ECO:0007669"/>
    <property type="project" value="TreeGrafter"/>
</dbReference>
<proteinExistence type="inferred from homology"/>
<comment type="subcellular location">
    <subcellularLocation>
        <location evidence="1">Golgi apparatus</location>
        <location evidence="1">trans-Golgi network</location>
    </subcellularLocation>
</comment>
<dbReference type="PANTHER" id="PTHR14190:SF7">
    <property type="entry name" value="VACUOLAR PROTEIN SORTING-ASSOCIATED PROTEIN 52 HOMOLOG"/>
    <property type="match status" value="1"/>
</dbReference>
<sequence>MSSEQGPEQAQPSTFYRERVKDYIELHDQVHTSVSLLDNLEHFLSTFQKDLAAVAGQISELQDRSKDIDNKLKSRKKIEKPLSSLLSEITVSPELAKTILDTNVGEPWLDAIMDFERRLDTSKARTRVKAARDLGEVMEGLRIVAATKLRAFFLALLQPIRGSVTTNMQVIQTSILLKYVPLFSFLQRQAAPVATELQRAYVGAARLYYETGFRRYARSLGVIRTRGVEKFEPLAQIHSNASINLERLQHGRIQGPGVTLAYMADDKTHKDYVEALLRSLLLVFMDNATAEYTFISTFFTPQPLVPPEEPQTSEPPSAILSPDGGGTEVMSPSTSEFGSRMPMSSGTTPGLGGFMSFVAKSKEEQAVIDTMWKQVMDPVMDYCTAFVRSALDPMPQSIVLLTMIRLAEDSVAEIQKRHCPPAETYVFGLSLQMWPIFQKGMTEHIESIKKLAEGTSAGYFSRAATTTDAMVENICAQYINFFNSFVFLTESEADNMIFSNLLRLRQEVAKLIIKHCSQGSDNLAKIMEQAKIYGILLQGLSKATHHTAHLKLQQEIAHWAYLEEEAKRKIVSAGQARTGR</sequence>
<dbReference type="GO" id="GO:0005829">
    <property type="term" value="C:cytosol"/>
    <property type="evidence" value="ECO:0007669"/>
    <property type="project" value="GOC"/>
</dbReference>
<comment type="caution">
    <text evidence="9">The sequence shown here is derived from an EMBL/GenBank/DDBJ whole genome shotgun (WGS) entry which is preliminary data.</text>
</comment>
<keyword evidence="10" id="KW-1185">Reference proteome</keyword>
<gene>
    <name evidence="9" type="ORF">D9619_000508</name>
</gene>
<dbReference type="GO" id="GO:0032456">
    <property type="term" value="P:endocytic recycling"/>
    <property type="evidence" value="ECO:0007669"/>
    <property type="project" value="TreeGrafter"/>
</dbReference>
<evidence type="ECO:0000313" key="9">
    <source>
        <dbReference type="EMBL" id="KAF5322066.1"/>
    </source>
</evidence>
<evidence type="ECO:0008006" key="11">
    <source>
        <dbReference type="Google" id="ProtNLM"/>
    </source>
</evidence>
<name>A0A8H5BFR1_9AGAR</name>
<dbReference type="Pfam" id="PF20655">
    <property type="entry name" value="Vps52_C"/>
    <property type="match status" value="2"/>
</dbReference>
<evidence type="ECO:0000256" key="4">
    <source>
        <dbReference type="ARBA" id="ARBA00022927"/>
    </source>
</evidence>
<evidence type="ECO:0000259" key="7">
    <source>
        <dbReference type="Pfam" id="PF04129"/>
    </source>
</evidence>
<dbReference type="GO" id="GO:0042147">
    <property type="term" value="P:retrograde transport, endosome to Golgi"/>
    <property type="evidence" value="ECO:0007669"/>
    <property type="project" value="TreeGrafter"/>
</dbReference>
<dbReference type="GO" id="GO:0000938">
    <property type="term" value="C:GARP complex"/>
    <property type="evidence" value="ECO:0007669"/>
    <property type="project" value="TreeGrafter"/>
</dbReference>
<feature type="domain" description="Vps52 C-terminal" evidence="8">
    <location>
        <begin position="258"/>
        <end position="300"/>
    </location>
</feature>
<evidence type="ECO:0000259" key="8">
    <source>
        <dbReference type="Pfam" id="PF20655"/>
    </source>
</evidence>
<dbReference type="PANTHER" id="PTHR14190">
    <property type="entry name" value="SUPPRESSOR OF ACTIN MUTATIONS 2/VACUOLAR PROTEIN SORTING 52"/>
    <property type="match status" value="1"/>
</dbReference>
<evidence type="ECO:0000256" key="2">
    <source>
        <dbReference type="ARBA" id="ARBA00008180"/>
    </source>
</evidence>
<dbReference type="EMBL" id="JAACJJ010000028">
    <property type="protein sequence ID" value="KAF5322066.1"/>
    <property type="molecule type" value="Genomic_DNA"/>
</dbReference>
<dbReference type="GO" id="GO:0019905">
    <property type="term" value="F:syntaxin binding"/>
    <property type="evidence" value="ECO:0007669"/>
    <property type="project" value="TreeGrafter"/>
</dbReference>
<dbReference type="InterPro" id="IPR048319">
    <property type="entry name" value="Vps52_CC"/>
</dbReference>
<feature type="compositionally biased region" description="Polar residues" evidence="6">
    <location>
        <begin position="330"/>
        <end position="343"/>
    </location>
</feature>
<dbReference type="InterPro" id="IPR048361">
    <property type="entry name" value="Vps52_C"/>
</dbReference>
<dbReference type="GO" id="GO:0015031">
    <property type="term" value="P:protein transport"/>
    <property type="evidence" value="ECO:0007669"/>
    <property type="project" value="UniProtKB-KW"/>
</dbReference>
<keyword evidence="5" id="KW-0333">Golgi apparatus</keyword>
<dbReference type="AlphaFoldDB" id="A0A8H5BFR1"/>
<keyword evidence="3" id="KW-0813">Transport</keyword>